<dbReference type="EMBL" id="KI925464">
    <property type="protein sequence ID" value="ETW76701.1"/>
    <property type="molecule type" value="Genomic_DNA"/>
</dbReference>
<dbReference type="KEGG" id="hir:HETIRDRAFT_430052"/>
<proteinExistence type="predicted"/>
<keyword evidence="2" id="KW-1185">Reference proteome</keyword>
<reference evidence="1 2" key="1">
    <citation type="journal article" date="2012" name="New Phytol.">
        <title>Insight into trade-off between wood decay and parasitism from the genome of a fungal forest pathogen.</title>
        <authorList>
            <person name="Olson A."/>
            <person name="Aerts A."/>
            <person name="Asiegbu F."/>
            <person name="Belbahri L."/>
            <person name="Bouzid O."/>
            <person name="Broberg A."/>
            <person name="Canback B."/>
            <person name="Coutinho P.M."/>
            <person name="Cullen D."/>
            <person name="Dalman K."/>
            <person name="Deflorio G."/>
            <person name="van Diepen L.T."/>
            <person name="Dunand C."/>
            <person name="Duplessis S."/>
            <person name="Durling M."/>
            <person name="Gonthier P."/>
            <person name="Grimwood J."/>
            <person name="Fossdal C.G."/>
            <person name="Hansson D."/>
            <person name="Henrissat B."/>
            <person name="Hietala A."/>
            <person name="Himmelstrand K."/>
            <person name="Hoffmeister D."/>
            <person name="Hogberg N."/>
            <person name="James T.Y."/>
            <person name="Karlsson M."/>
            <person name="Kohler A."/>
            <person name="Kues U."/>
            <person name="Lee Y.H."/>
            <person name="Lin Y.C."/>
            <person name="Lind M."/>
            <person name="Lindquist E."/>
            <person name="Lombard V."/>
            <person name="Lucas S."/>
            <person name="Lunden K."/>
            <person name="Morin E."/>
            <person name="Murat C."/>
            <person name="Park J."/>
            <person name="Raffaello T."/>
            <person name="Rouze P."/>
            <person name="Salamov A."/>
            <person name="Schmutz J."/>
            <person name="Solheim H."/>
            <person name="Stahlberg J."/>
            <person name="Velez H."/>
            <person name="de Vries R.P."/>
            <person name="Wiebenga A."/>
            <person name="Woodward S."/>
            <person name="Yakovlev I."/>
            <person name="Garbelotto M."/>
            <person name="Martin F."/>
            <person name="Grigoriev I.V."/>
            <person name="Stenlid J."/>
        </authorList>
    </citation>
    <scope>NUCLEOTIDE SEQUENCE [LARGE SCALE GENOMIC DNA]</scope>
    <source>
        <strain evidence="1 2">TC 32-1</strain>
    </source>
</reference>
<gene>
    <name evidence="1" type="ORF">HETIRDRAFT_430052</name>
</gene>
<evidence type="ECO:0000313" key="1">
    <source>
        <dbReference type="EMBL" id="ETW76701.1"/>
    </source>
</evidence>
<name>W4JUY1_HETIT</name>
<dbReference type="InParanoid" id="W4JUY1"/>
<dbReference type="OrthoDB" id="3049938at2759"/>
<accession>W4JUY1</accession>
<evidence type="ECO:0008006" key="3">
    <source>
        <dbReference type="Google" id="ProtNLM"/>
    </source>
</evidence>
<dbReference type="HOGENOM" id="CLU_040945_0_0_1"/>
<dbReference type="Proteomes" id="UP000030671">
    <property type="component" value="Unassembled WGS sequence"/>
</dbReference>
<organism evidence="1 2">
    <name type="scientific">Heterobasidion irregulare (strain TC 32-1)</name>
    <dbReference type="NCBI Taxonomy" id="747525"/>
    <lineage>
        <taxon>Eukaryota</taxon>
        <taxon>Fungi</taxon>
        <taxon>Dikarya</taxon>
        <taxon>Basidiomycota</taxon>
        <taxon>Agaricomycotina</taxon>
        <taxon>Agaricomycetes</taxon>
        <taxon>Russulales</taxon>
        <taxon>Bondarzewiaceae</taxon>
        <taxon>Heterobasidion</taxon>
        <taxon>Heterobasidion annosum species complex</taxon>
    </lineage>
</organism>
<dbReference type="RefSeq" id="XP_009551580.1">
    <property type="nucleotide sequence ID" value="XM_009553285.1"/>
</dbReference>
<sequence>METKATWGTFKAFLTELAAAFKDESLKQKARQKLFTIRMGKHLADDFIMDYLMMAGESRFDLESTVNYFCQAIHPEILKQIYQLPEMLTTMDNWNNPFHYNSSNTPSSMNNSIIPMAIDSVCTALTDKERNKLRMEGYMKGQLDMFNKVVERWGTAWLRPVEGWQQEEEAMAECSRQELKAVMREAL</sequence>
<evidence type="ECO:0000313" key="2">
    <source>
        <dbReference type="Proteomes" id="UP000030671"/>
    </source>
</evidence>
<dbReference type="AlphaFoldDB" id="W4JUY1"/>
<protein>
    <recommendedName>
        <fullName evidence="3">Retrotransposon gag domain-containing protein</fullName>
    </recommendedName>
</protein>
<dbReference type="GeneID" id="20674408"/>